<evidence type="ECO:0000313" key="2">
    <source>
        <dbReference type="EMBL" id="SEL28011.1"/>
    </source>
</evidence>
<evidence type="ECO:0000313" key="3">
    <source>
        <dbReference type="Proteomes" id="UP000183015"/>
    </source>
</evidence>
<dbReference type="Pfam" id="PF14200">
    <property type="entry name" value="RicinB_lectin_2"/>
    <property type="match status" value="1"/>
</dbReference>
<dbReference type="Gene3D" id="2.80.10.50">
    <property type="match status" value="1"/>
</dbReference>
<dbReference type="PROSITE" id="PS50231">
    <property type="entry name" value="RICIN_B_LECTIN"/>
    <property type="match status" value="1"/>
</dbReference>
<evidence type="ECO:0000259" key="1">
    <source>
        <dbReference type="Pfam" id="PF14200"/>
    </source>
</evidence>
<dbReference type="InterPro" id="IPR000772">
    <property type="entry name" value="Ricin_B_lectin"/>
</dbReference>
<dbReference type="Proteomes" id="UP000183015">
    <property type="component" value="Unassembled WGS sequence"/>
</dbReference>
<protein>
    <submittedName>
        <fullName evidence="2">Ricin-type beta-trefoil lectin domain-like</fullName>
    </submittedName>
</protein>
<dbReference type="CDD" id="cd00161">
    <property type="entry name" value="beta-trefoil_Ricin-like"/>
    <property type="match status" value="1"/>
</dbReference>
<dbReference type="SUPFAM" id="SSF50370">
    <property type="entry name" value="Ricin B-like lectins"/>
    <property type="match status" value="1"/>
</dbReference>
<name>A0A1H7NWW8_STRJI</name>
<keyword evidence="3" id="KW-1185">Reference proteome</keyword>
<dbReference type="InterPro" id="IPR035992">
    <property type="entry name" value="Ricin_B-like_lectins"/>
</dbReference>
<reference evidence="3" key="1">
    <citation type="submission" date="2016-10" db="EMBL/GenBank/DDBJ databases">
        <authorList>
            <person name="Varghese N."/>
        </authorList>
    </citation>
    <scope>NUCLEOTIDE SEQUENCE [LARGE SCALE GENOMIC DNA]</scope>
    <source>
        <strain evidence="3">DSM 45096 / BCRC 16803 / CGMCC 4.1857 / CIP 109030 / JCM 12277 / KCTC 19219 / NBRC 100920 / 33214</strain>
    </source>
</reference>
<organism evidence="2 3">
    <name type="scientific">Streptacidiphilus jiangxiensis</name>
    <dbReference type="NCBI Taxonomy" id="235985"/>
    <lineage>
        <taxon>Bacteria</taxon>
        <taxon>Bacillati</taxon>
        <taxon>Actinomycetota</taxon>
        <taxon>Actinomycetes</taxon>
        <taxon>Kitasatosporales</taxon>
        <taxon>Streptomycetaceae</taxon>
        <taxon>Streptacidiphilus</taxon>
    </lineage>
</organism>
<keyword evidence="2" id="KW-0430">Lectin</keyword>
<dbReference type="GO" id="GO:0030246">
    <property type="term" value="F:carbohydrate binding"/>
    <property type="evidence" value="ECO:0007669"/>
    <property type="project" value="UniProtKB-KW"/>
</dbReference>
<dbReference type="EMBL" id="FOAZ01000007">
    <property type="protein sequence ID" value="SEL28011.1"/>
    <property type="molecule type" value="Genomic_DNA"/>
</dbReference>
<proteinExistence type="predicted"/>
<gene>
    <name evidence="2" type="ORF">SAMN05414137_107111</name>
</gene>
<dbReference type="AlphaFoldDB" id="A0A1H7NWW8"/>
<accession>A0A1H7NWW8</accession>
<sequence length="103" mass="10895">MWNTGGSGTNTFTITDASYNSCLDISGDSGSAGAWVYADDCSHNSIYWSADSKGGGYYEIINALTNQCLSVAGGSTAEGAHVIQWPCHGTADQLWYSPTGWNQ</sequence>
<feature type="domain" description="Ricin B lectin" evidence="1">
    <location>
        <begin position="48"/>
        <end position="98"/>
    </location>
</feature>